<evidence type="ECO:0000313" key="1">
    <source>
        <dbReference type="EMBL" id="MDE5414230.1"/>
    </source>
</evidence>
<keyword evidence="2" id="KW-1185">Reference proteome</keyword>
<accession>A0ABT5VFJ3</accession>
<name>A0ABT5VFJ3_9BACI</name>
<evidence type="ECO:0000313" key="2">
    <source>
        <dbReference type="Proteomes" id="UP001148125"/>
    </source>
</evidence>
<organism evidence="1 2">
    <name type="scientific">Alkalihalobacterium chitinilyticum</name>
    <dbReference type="NCBI Taxonomy" id="2980103"/>
    <lineage>
        <taxon>Bacteria</taxon>
        <taxon>Bacillati</taxon>
        <taxon>Bacillota</taxon>
        <taxon>Bacilli</taxon>
        <taxon>Bacillales</taxon>
        <taxon>Bacillaceae</taxon>
        <taxon>Alkalihalobacterium</taxon>
    </lineage>
</organism>
<sequence>MNNLIIPKLTMNTTTDPELVQLAGLHAYLEHRELNRIEINKSEFLVYHTNYNHPTGLDALTLQNVSTGEFIMAFVGTNVHAEHGMQDLKTNVRLLNEPTSPLLTIPKFLNHRQFYGLF</sequence>
<dbReference type="EMBL" id="JAOTPO010000008">
    <property type="protein sequence ID" value="MDE5414230.1"/>
    <property type="molecule type" value="Genomic_DNA"/>
</dbReference>
<proteinExistence type="predicted"/>
<reference evidence="1" key="1">
    <citation type="submission" date="2024-05" db="EMBL/GenBank/DDBJ databases">
        <title>Alkalihalobacillus sp. strain MEB203 novel alkaliphilic bacterium from Lonar Lake, India.</title>
        <authorList>
            <person name="Joshi A."/>
            <person name="Thite S."/>
            <person name="Mengade P."/>
        </authorList>
    </citation>
    <scope>NUCLEOTIDE SEQUENCE</scope>
    <source>
        <strain evidence="1">MEB 203</strain>
    </source>
</reference>
<comment type="caution">
    <text evidence="1">The sequence shown here is derived from an EMBL/GenBank/DDBJ whole genome shotgun (WGS) entry which is preliminary data.</text>
</comment>
<gene>
    <name evidence="1" type="ORF">N7Z68_12685</name>
</gene>
<protein>
    <submittedName>
        <fullName evidence="1">Uncharacterized protein</fullName>
    </submittedName>
</protein>
<dbReference type="Proteomes" id="UP001148125">
    <property type="component" value="Unassembled WGS sequence"/>
</dbReference>